<dbReference type="PANTHER" id="PTHR35936">
    <property type="entry name" value="MEMBRANE-BOUND LYTIC MUREIN TRANSGLYCOSYLASE F"/>
    <property type="match status" value="1"/>
</dbReference>
<keyword evidence="4" id="KW-1185">Reference proteome</keyword>
<dbReference type="Pfam" id="PF00497">
    <property type="entry name" value="SBP_bac_3"/>
    <property type="match status" value="1"/>
</dbReference>
<dbReference type="Gene3D" id="3.40.190.10">
    <property type="entry name" value="Periplasmic binding protein-like II"/>
    <property type="match status" value="2"/>
</dbReference>
<feature type="domain" description="Solute-binding protein family 3/N-terminal" evidence="2">
    <location>
        <begin position="143"/>
        <end position="364"/>
    </location>
</feature>
<dbReference type="OrthoDB" id="7248418at2"/>
<reference evidence="3 4" key="1">
    <citation type="submission" date="2019-09" db="EMBL/GenBank/DDBJ databases">
        <title>Genome sequence of Rhodovastum atsumiense, a diverse member of the Acetobacteraceae family of non-sulfur purple photosynthetic bacteria.</title>
        <authorList>
            <person name="Meyer T."/>
            <person name="Kyndt J."/>
        </authorList>
    </citation>
    <scope>NUCLEOTIDE SEQUENCE [LARGE SCALE GENOMIC DNA]</scope>
    <source>
        <strain evidence="3 4">DSM 21279</strain>
    </source>
</reference>
<comment type="caution">
    <text evidence="3">The sequence shown here is derived from an EMBL/GenBank/DDBJ whole genome shotgun (WGS) entry which is preliminary data.</text>
</comment>
<dbReference type="InterPro" id="IPR001638">
    <property type="entry name" value="Solute-binding_3/MltF_N"/>
</dbReference>
<accession>A0A5M6IXT1</accession>
<gene>
    <name evidence="3" type="ORF">F1189_10895</name>
</gene>
<dbReference type="EMBL" id="VWPK01000014">
    <property type="protein sequence ID" value="KAA5612165.1"/>
    <property type="molecule type" value="Genomic_DNA"/>
</dbReference>
<evidence type="ECO:0000256" key="1">
    <source>
        <dbReference type="ARBA" id="ARBA00022729"/>
    </source>
</evidence>
<dbReference type="PANTHER" id="PTHR35936:SF38">
    <property type="entry name" value="GLUTAMINE-BINDING PERIPLASMIC PROTEIN"/>
    <property type="match status" value="1"/>
</dbReference>
<evidence type="ECO:0000313" key="3">
    <source>
        <dbReference type="EMBL" id="KAA5612165.1"/>
    </source>
</evidence>
<sequence>MVTLQSGTARTLDRVGKAGRFGRAAVLGKGALSFRIRIKYGRGYDGNPVPRPAFQVSPGEIVSFGITNPYNSNFLIYPNYIATLRESRKDHNAGTTLPQPITATLWFPSKETGVIPTFRRLSTALLLSALALPPIAARAAGPDLKTALDGTFAPHAMPTLSGGIEGFNVDLANLIAERLGRKITITAAEFSGLIPALQAGTYDFLAAPVTVNPERAANLLFSEGFMDADFRFLARKSAPDYKTFADLKGKVIAVNKGSNYDAFAREHAAEYGWTVESYGTNSDAVAAVLAGRADVNFAGVTVVAWAVKKNPALKLSFAVPSGQVWSLAFRKDDTTTRNLVDRAIECLKIDGSMAKLSQKWFGITPEPGQTIVTPVKGYGVPGFAGYVADEHKPSCTDLH</sequence>
<dbReference type="AlphaFoldDB" id="A0A5M6IXT1"/>
<protein>
    <submittedName>
        <fullName evidence="3">Transporter substrate-binding domain-containing protein</fullName>
    </submittedName>
</protein>
<dbReference type="CDD" id="cd13626">
    <property type="entry name" value="PBP2_Cystine_like"/>
    <property type="match status" value="1"/>
</dbReference>
<proteinExistence type="predicted"/>
<keyword evidence="1" id="KW-0732">Signal</keyword>
<dbReference type="Proteomes" id="UP000325255">
    <property type="component" value="Unassembled WGS sequence"/>
</dbReference>
<organism evidence="3 4">
    <name type="scientific">Rhodovastum atsumiense</name>
    <dbReference type="NCBI Taxonomy" id="504468"/>
    <lineage>
        <taxon>Bacteria</taxon>
        <taxon>Pseudomonadati</taxon>
        <taxon>Pseudomonadota</taxon>
        <taxon>Alphaproteobacteria</taxon>
        <taxon>Acetobacterales</taxon>
        <taxon>Acetobacteraceae</taxon>
        <taxon>Rhodovastum</taxon>
    </lineage>
</organism>
<name>A0A5M6IXT1_9PROT</name>
<dbReference type="SMART" id="SM00062">
    <property type="entry name" value="PBPb"/>
    <property type="match status" value="1"/>
</dbReference>
<dbReference type="SUPFAM" id="SSF53850">
    <property type="entry name" value="Periplasmic binding protein-like II"/>
    <property type="match status" value="1"/>
</dbReference>
<evidence type="ECO:0000259" key="2">
    <source>
        <dbReference type="SMART" id="SM00062"/>
    </source>
</evidence>
<evidence type="ECO:0000313" key="4">
    <source>
        <dbReference type="Proteomes" id="UP000325255"/>
    </source>
</evidence>